<organism evidence="8 9">
    <name type="scientific">Paenibacillus validus</name>
    <dbReference type="NCBI Taxonomy" id="44253"/>
    <lineage>
        <taxon>Bacteria</taxon>
        <taxon>Bacillati</taxon>
        <taxon>Bacillota</taxon>
        <taxon>Bacilli</taxon>
        <taxon>Bacillales</taxon>
        <taxon>Paenibacillaceae</taxon>
        <taxon>Paenibacillus</taxon>
    </lineage>
</organism>
<dbReference type="NCBIfam" id="TIGR00247">
    <property type="entry name" value="endolytic transglycosylase MltG"/>
    <property type="match status" value="1"/>
</dbReference>
<comment type="similarity">
    <text evidence="7">Belongs to the transglycosylase MltG family.</text>
</comment>
<dbReference type="PANTHER" id="PTHR30518:SF2">
    <property type="entry name" value="ENDOLYTIC MUREIN TRANSGLYCOSYLASE"/>
    <property type="match status" value="1"/>
</dbReference>
<evidence type="ECO:0000256" key="4">
    <source>
        <dbReference type="ARBA" id="ARBA00023136"/>
    </source>
</evidence>
<evidence type="ECO:0000256" key="5">
    <source>
        <dbReference type="ARBA" id="ARBA00023239"/>
    </source>
</evidence>
<comment type="catalytic activity">
    <reaction evidence="7">
        <text>a peptidoglycan chain = a peptidoglycan chain with N-acetyl-1,6-anhydromuramyl-[peptide] at the reducing end + a peptidoglycan chain with N-acetylglucosamine at the non-reducing end.</text>
        <dbReference type="EC" id="4.2.2.29"/>
    </reaction>
</comment>
<gene>
    <name evidence="7 8" type="primary">mltG</name>
    <name evidence="8" type="ORF">GNP93_00825</name>
</gene>
<accession>A0A7X2Z6E7</accession>
<protein>
    <recommendedName>
        <fullName evidence="7">Endolytic murein transglycosylase</fullName>
        <ecNumber evidence="7">4.2.2.29</ecNumber>
    </recommendedName>
    <alternativeName>
        <fullName evidence="7">Peptidoglycan lytic transglycosylase</fullName>
    </alternativeName>
    <alternativeName>
        <fullName evidence="7">Peptidoglycan polymerization terminase</fullName>
    </alternativeName>
</protein>
<comment type="caution">
    <text evidence="8">The sequence shown here is derived from an EMBL/GenBank/DDBJ whole genome shotgun (WGS) entry which is preliminary data.</text>
</comment>
<evidence type="ECO:0000256" key="1">
    <source>
        <dbReference type="ARBA" id="ARBA00022475"/>
    </source>
</evidence>
<reference evidence="8 9" key="1">
    <citation type="submission" date="2019-11" db="EMBL/GenBank/DDBJ databases">
        <title>Draft genome sequences of five Paenibacillus species of dairy origin.</title>
        <authorList>
            <person name="Olajide A.M."/>
            <person name="Chen S."/>
            <person name="Lapointe G."/>
        </authorList>
    </citation>
    <scope>NUCLEOTIDE SEQUENCE [LARGE SCALE GENOMIC DNA]</scope>
    <source>
        <strain evidence="8 9">2CS3</strain>
    </source>
</reference>
<proteinExistence type="inferred from homology"/>
<keyword evidence="9" id="KW-1185">Reference proteome</keyword>
<keyword evidence="6 7" id="KW-0961">Cell wall biogenesis/degradation</keyword>
<dbReference type="Gene3D" id="3.30.1490.480">
    <property type="entry name" value="Endolytic murein transglycosylase"/>
    <property type="match status" value="1"/>
</dbReference>
<evidence type="ECO:0000256" key="7">
    <source>
        <dbReference type="HAMAP-Rule" id="MF_02065"/>
    </source>
</evidence>
<dbReference type="CDD" id="cd08010">
    <property type="entry name" value="MltG_like"/>
    <property type="match status" value="1"/>
</dbReference>
<dbReference type="PANTHER" id="PTHR30518">
    <property type="entry name" value="ENDOLYTIC MUREIN TRANSGLYCOSYLASE"/>
    <property type="match status" value="1"/>
</dbReference>
<dbReference type="GO" id="GO:0009252">
    <property type="term" value="P:peptidoglycan biosynthetic process"/>
    <property type="evidence" value="ECO:0007669"/>
    <property type="project" value="UniProtKB-UniRule"/>
</dbReference>
<dbReference type="GO" id="GO:0071555">
    <property type="term" value="P:cell wall organization"/>
    <property type="evidence" value="ECO:0007669"/>
    <property type="project" value="UniProtKB-KW"/>
</dbReference>
<dbReference type="HAMAP" id="MF_02065">
    <property type="entry name" value="MltG"/>
    <property type="match status" value="1"/>
</dbReference>
<keyword evidence="5 7" id="KW-0456">Lyase</keyword>
<comment type="function">
    <text evidence="7">Functions as a peptidoglycan terminase that cleaves nascent peptidoglycan strands endolytically to terminate their elongation.</text>
</comment>
<keyword evidence="4 7" id="KW-0472">Membrane</keyword>
<dbReference type="Pfam" id="PF02618">
    <property type="entry name" value="YceG"/>
    <property type="match status" value="1"/>
</dbReference>
<name>A0A7X2Z6E7_9BACL</name>
<feature type="site" description="Important for catalytic activity" evidence="7">
    <location>
        <position position="234"/>
    </location>
</feature>
<dbReference type="Gene3D" id="3.30.160.60">
    <property type="entry name" value="Classic Zinc Finger"/>
    <property type="match status" value="1"/>
</dbReference>
<keyword evidence="3 7" id="KW-1133">Transmembrane helix</keyword>
<evidence type="ECO:0000313" key="8">
    <source>
        <dbReference type="EMBL" id="MUG69210.1"/>
    </source>
</evidence>
<keyword evidence="1 7" id="KW-1003">Cell membrane</keyword>
<keyword evidence="2 7" id="KW-0812">Transmembrane</keyword>
<dbReference type="EC" id="4.2.2.29" evidence="7"/>
<dbReference type="InterPro" id="IPR003770">
    <property type="entry name" value="MLTG-like"/>
</dbReference>
<dbReference type="Proteomes" id="UP000450917">
    <property type="component" value="Unassembled WGS sequence"/>
</dbReference>
<evidence type="ECO:0000313" key="9">
    <source>
        <dbReference type="Proteomes" id="UP000450917"/>
    </source>
</evidence>
<evidence type="ECO:0000256" key="6">
    <source>
        <dbReference type="ARBA" id="ARBA00023316"/>
    </source>
</evidence>
<dbReference type="GO" id="GO:0008932">
    <property type="term" value="F:lytic endotransglycosylase activity"/>
    <property type="evidence" value="ECO:0007669"/>
    <property type="project" value="UniProtKB-UniRule"/>
</dbReference>
<feature type="transmembrane region" description="Helical" evidence="7">
    <location>
        <begin position="6"/>
        <end position="29"/>
    </location>
</feature>
<dbReference type="AlphaFoldDB" id="A0A7X2Z6E7"/>
<evidence type="ECO:0000256" key="3">
    <source>
        <dbReference type="ARBA" id="ARBA00022989"/>
    </source>
</evidence>
<sequence>MSLKRVGIAAIMIIILIGLGTALGLMLYVSRGLAPLPASSELKRVAYPPGTGISELASQLEEKGLIRDARLFRWYLKLRGEGGKFQAGEYELSPGLSKEAIVSLFNRGETVKSAGIRLTVPEGFTLKQTAEKLQQLGVDAQAFEAAAQQFQGSGDSVASGIPADPHMKVRLEGYLFPETYEWKKDASAQEMIATMVGELDKRLQELPEGWRQAMAERGLSFHQMLTLASLVEREVAVEEERALVSGVIHNRLKQNKQLEIDATIQYLFDKPKERLFEKDLRIESPYNTYLNKGLPPGPIASPSLASIHAAIYPAETNYLFYVTKKDGSRTHLFAETFEQHKKNIAESNK</sequence>
<comment type="subcellular location">
    <subcellularLocation>
        <location evidence="7">Cell membrane</location>
        <topology evidence="7">Single-pass membrane protein</topology>
    </subcellularLocation>
</comment>
<evidence type="ECO:0000256" key="2">
    <source>
        <dbReference type="ARBA" id="ARBA00022692"/>
    </source>
</evidence>
<dbReference type="EMBL" id="WNZX01000001">
    <property type="protein sequence ID" value="MUG69210.1"/>
    <property type="molecule type" value="Genomic_DNA"/>
</dbReference>
<dbReference type="GO" id="GO:0005886">
    <property type="term" value="C:plasma membrane"/>
    <property type="evidence" value="ECO:0007669"/>
    <property type="project" value="UniProtKB-SubCell"/>
</dbReference>